<comment type="caution">
    <text evidence="3">The sequence shown here is derived from an EMBL/GenBank/DDBJ whole genome shotgun (WGS) entry which is preliminary data.</text>
</comment>
<evidence type="ECO:0000256" key="1">
    <source>
        <dbReference type="ARBA" id="ARBA00023002"/>
    </source>
</evidence>
<accession>A0A9P8P2G7</accession>
<dbReference type="SUPFAM" id="SSF51430">
    <property type="entry name" value="NAD(P)-linked oxidoreductase"/>
    <property type="match status" value="1"/>
</dbReference>
<name>A0A9P8P2G7_9ASCO</name>
<dbReference type="InterPro" id="IPR023210">
    <property type="entry name" value="NADP_OxRdtase_dom"/>
</dbReference>
<dbReference type="PANTHER" id="PTHR43364:SF15">
    <property type="entry name" value="ARYL-ALCOHOL DEHYDROGENASE AAD16-RELATED"/>
    <property type="match status" value="1"/>
</dbReference>
<dbReference type="Pfam" id="PF00248">
    <property type="entry name" value="Aldo_ket_red"/>
    <property type="match status" value="1"/>
</dbReference>
<gene>
    <name evidence="3" type="ORF">OGAPHI_004681</name>
</gene>
<evidence type="ECO:0000259" key="2">
    <source>
        <dbReference type="Pfam" id="PF00248"/>
    </source>
</evidence>
<reference evidence="3" key="1">
    <citation type="journal article" date="2021" name="Open Biol.">
        <title>Shared evolutionary footprints suggest mitochondrial oxidative damage underlies multiple complex I losses in fungi.</title>
        <authorList>
            <person name="Schikora-Tamarit M.A."/>
            <person name="Marcet-Houben M."/>
            <person name="Nosek J."/>
            <person name="Gabaldon T."/>
        </authorList>
    </citation>
    <scope>NUCLEOTIDE SEQUENCE</scope>
    <source>
        <strain evidence="3">CBS6075</strain>
    </source>
</reference>
<dbReference type="Gene3D" id="3.20.20.100">
    <property type="entry name" value="NADP-dependent oxidoreductase domain"/>
    <property type="match status" value="1"/>
</dbReference>
<proteinExistence type="predicted"/>
<dbReference type="InterPro" id="IPR050523">
    <property type="entry name" value="AKR_Detox_Biosynth"/>
</dbReference>
<dbReference type="GO" id="GO:0005829">
    <property type="term" value="C:cytosol"/>
    <property type="evidence" value="ECO:0007669"/>
    <property type="project" value="UniProtKB-ARBA"/>
</dbReference>
<dbReference type="PANTHER" id="PTHR43364">
    <property type="entry name" value="NADH-SPECIFIC METHYLGLYOXAL REDUCTASE-RELATED"/>
    <property type="match status" value="1"/>
</dbReference>
<evidence type="ECO:0000313" key="3">
    <source>
        <dbReference type="EMBL" id="KAH3663967.1"/>
    </source>
</evidence>
<reference evidence="3" key="2">
    <citation type="submission" date="2021-01" db="EMBL/GenBank/DDBJ databases">
        <authorList>
            <person name="Schikora-Tamarit M.A."/>
        </authorList>
    </citation>
    <scope>NUCLEOTIDE SEQUENCE</scope>
    <source>
        <strain evidence="3">CBS6075</strain>
    </source>
</reference>
<dbReference type="OrthoDB" id="48988at2759"/>
<dbReference type="Proteomes" id="UP000769157">
    <property type="component" value="Unassembled WGS sequence"/>
</dbReference>
<dbReference type="GO" id="GO:0016491">
    <property type="term" value="F:oxidoreductase activity"/>
    <property type="evidence" value="ECO:0007669"/>
    <property type="project" value="UniProtKB-KW"/>
</dbReference>
<sequence>MTDKFNWDKVPKELYTRLGNSGLEISKIILGCMSYGNKTWFPFILDQEDEVMEMMKKAYDSGIRTFDTACNYSNGDSERFIGLFLKKYNIDRRSIVILSKCYYPSTDNPEGGNLILPNNEPGHEYRNRTGLSRRNIIDSVEGSVERLGTHIDVLQIHRFDPNTPIEETMEALHDVVKSGKVRYIGASTMRAYQFVQMQSVAEAKGWTKFISMQGYYSLLYRDEEDELIAYCKKTGVGLIPWSPLAGGVLARPLDKAYNSTDRSSDPFIAAMYGLSTLNEGDKAIINRVEELAKKYNVSMAAISSAWCIARQHYPILGLSKPSRIDDALQAIKINLTEEELKYLEEPYLPRKLPHLFR</sequence>
<evidence type="ECO:0000313" key="4">
    <source>
        <dbReference type="Proteomes" id="UP000769157"/>
    </source>
</evidence>
<dbReference type="CDD" id="cd19079">
    <property type="entry name" value="AKR_EcYajO-like"/>
    <property type="match status" value="1"/>
</dbReference>
<dbReference type="FunFam" id="3.20.20.100:FF:000004">
    <property type="entry name" value="Oxidoreductase, aldo/keto reductase"/>
    <property type="match status" value="1"/>
</dbReference>
<dbReference type="AlphaFoldDB" id="A0A9P8P2G7"/>
<dbReference type="GeneID" id="70236646"/>
<keyword evidence="4" id="KW-1185">Reference proteome</keyword>
<protein>
    <recommendedName>
        <fullName evidence="2">NADP-dependent oxidoreductase domain-containing protein</fullName>
    </recommendedName>
</protein>
<dbReference type="InterPro" id="IPR036812">
    <property type="entry name" value="NAD(P)_OxRdtase_dom_sf"/>
</dbReference>
<dbReference type="RefSeq" id="XP_046060247.1">
    <property type="nucleotide sequence ID" value="XM_046205785.1"/>
</dbReference>
<dbReference type="EMBL" id="JAEUBE010000352">
    <property type="protein sequence ID" value="KAH3663967.1"/>
    <property type="molecule type" value="Genomic_DNA"/>
</dbReference>
<feature type="domain" description="NADP-dependent oxidoreductase" evidence="2">
    <location>
        <begin position="27"/>
        <end position="345"/>
    </location>
</feature>
<organism evidence="3 4">
    <name type="scientific">Ogataea philodendri</name>
    <dbReference type="NCBI Taxonomy" id="1378263"/>
    <lineage>
        <taxon>Eukaryota</taxon>
        <taxon>Fungi</taxon>
        <taxon>Dikarya</taxon>
        <taxon>Ascomycota</taxon>
        <taxon>Saccharomycotina</taxon>
        <taxon>Pichiomycetes</taxon>
        <taxon>Pichiales</taxon>
        <taxon>Pichiaceae</taxon>
        <taxon>Ogataea</taxon>
    </lineage>
</organism>
<keyword evidence="1" id="KW-0560">Oxidoreductase</keyword>